<evidence type="ECO:0000313" key="3">
    <source>
        <dbReference type="Proteomes" id="UP001219525"/>
    </source>
</evidence>
<proteinExistence type="predicted"/>
<organism evidence="2 3">
    <name type="scientific">Mycena pura</name>
    <dbReference type="NCBI Taxonomy" id="153505"/>
    <lineage>
        <taxon>Eukaryota</taxon>
        <taxon>Fungi</taxon>
        <taxon>Dikarya</taxon>
        <taxon>Basidiomycota</taxon>
        <taxon>Agaricomycotina</taxon>
        <taxon>Agaricomycetes</taxon>
        <taxon>Agaricomycetidae</taxon>
        <taxon>Agaricales</taxon>
        <taxon>Marasmiineae</taxon>
        <taxon>Mycenaceae</taxon>
        <taxon>Mycena</taxon>
    </lineage>
</organism>
<name>A0AAD6UYQ0_9AGAR</name>
<feature type="region of interest" description="Disordered" evidence="1">
    <location>
        <begin position="1"/>
        <end position="21"/>
    </location>
</feature>
<dbReference type="AlphaFoldDB" id="A0AAD6UYQ0"/>
<keyword evidence="3" id="KW-1185">Reference proteome</keyword>
<dbReference type="Proteomes" id="UP001219525">
    <property type="component" value="Unassembled WGS sequence"/>
</dbReference>
<reference evidence="2" key="1">
    <citation type="submission" date="2023-03" db="EMBL/GenBank/DDBJ databases">
        <title>Massive genome expansion in bonnet fungi (Mycena s.s.) driven by repeated elements and novel gene families across ecological guilds.</title>
        <authorList>
            <consortium name="Lawrence Berkeley National Laboratory"/>
            <person name="Harder C.B."/>
            <person name="Miyauchi S."/>
            <person name="Viragh M."/>
            <person name="Kuo A."/>
            <person name="Thoen E."/>
            <person name="Andreopoulos B."/>
            <person name="Lu D."/>
            <person name="Skrede I."/>
            <person name="Drula E."/>
            <person name="Henrissat B."/>
            <person name="Morin E."/>
            <person name="Kohler A."/>
            <person name="Barry K."/>
            <person name="LaButti K."/>
            <person name="Morin E."/>
            <person name="Salamov A."/>
            <person name="Lipzen A."/>
            <person name="Mereny Z."/>
            <person name="Hegedus B."/>
            <person name="Baldrian P."/>
            <person name="Stursova M."/>
            <person name="Weitz H."/>
            <person name="Taylor A."/>
            <person name="Grigoriev I.V."/>
            <person name="Nagy L.G."/>
            <person name="Martin F."/>
            <person name="Kauserud H."/>
        </authorList>
    </citation>
    <scope>NUCLEOTIDE SEQUENCE</scope>
    <source>
        <strain evidence="2">9144</strain>
    </source>
</reference>
<gene>
    <name evidence="2" type="ORF">GGX14DRAFT_574066</name>
</gene>
<evidence type="ECO:0000313" key="2">
    <source>
        <dbReference type="EMBL" id="KAJ7197588.1"/>
    </source>
</evidence>
<comment type="caution">
    <text evidence="2">The sequence shown here is derived from an EMBL/GenBank/DDBJ whole genome shotgun (WGS) entry which is preliminary data.</text>
</comment>
<protein>
    <submittedName>
        <fullName evidence="2">Uncharacterized protein</fullName>
    </submittedName>
</protein>
<accession>A0AAD6UYQ0</accession>
<dbReference type="EMBL" id="JARJCW010000077">
    <property type="protein sequence ID" value="KAJ7197588.1"/>
    <property type="molecule type" value="Genomic_DNA"/>
</dbReference>
<evidence type="ECO:0000256" key="1">
    <source>
        <dbReference type="SAM" id="MobiDB-lite"/>
    </source>
</evidence>
<sequence length="246" mass="27439">MDLSDPSPMFQAPAPTVDPNDLVNRPPSPVTYLHRPPYLYAIGADPLFRFTRNSNGEIIFPDMEQYVAAPVGPGTVCLLRLPMATDPGSCGKCFLRGRVCTFVVRGEACPPCLAGCLECSFSDRFLFLEALALFRDTGYARLNLATERETFLNRFYSDTKTAFLVFNRHIFRSQTAIATGYAALLRDVSDPTVMNLITILAAALEVSPVIETLLRNRSVELSRDFNGLYTKAKELIEAWKARQIRD</sequence>